<evidence type="ECO:0000256" key="3">
    <source>
        <dbReference type="PIRSR" id="PIRSR016184-1"/>
    </source>
</evidence>
<dbReference type="OrthoDB" id="9788221at2"/>
<dbReference type="PANTHER" id="PTHR13774:SF39">
    <property type="entry name" value="BIOSYNTHESIS PROTEIN, PUTATIVE-RELATED"/>
    <property type="match status" value="1"/>
</dbReference>
<dbReference type="GO" id="GO:0016853">
    <property type="term" value="F:isomerase activity"/>
    <property type="evidence" value="ECO:0007669"/>
    <property type="project" value="UniProtKB-KW"/>
</dbReference>
<dbReference type="Proteomes" id="UP000182841">
    <property type="component" value="Unassembled WGS sequence"/>
</dbReference>
<dbReference type="SUPFAM" id="SSF54506">
    <property type="entry name" value="Diaminopimelate epimerase-like"/>
    <property type="match status" value="1"/>
</dbReference>
<name>A0A1H9W114_9ACTN</name>
<keyword evidence="5" id="KW-1185">Reference proteome</keyword>
<dbReference type="GO" id="GO:0005737">
    <property type="term" value="C:cytoplasm"/>
    <property type="evidence" value="ECO:0007669"/>
    <property type="project" value="TreeGrafter"/>
</dbReference>
<dbReference type="EMBL" id="FOGO01000014">
    <property type="protein sequence ID" value="SES27582.1"/>
    <property type="molecule type" value="Genomic_DNA"/>
</dbReference>
<dbReference type="InterPro" id="IPR003719">
    <property type="entry name" value="Phenazine_PhzF-like"/>
</dbReference>
<comment type="similarity">
    <text evidence="1">Belongs to the PhzF family.</text>
</comment>
<protein>
    <submittedName>
        <fullName evidence="4">Phenazine biosynthesis protein PhzF family</fullName>
    </submittedName>
</protein>
<feature type="active site" evidence="3">
    <location>
        <position position="71"/>
    </location>
</feature>
<keyword evidence="2" id="KW-0413">Isomerase</keyword>
<gene>
    <name evidence="4" type="ORF">SAMN05421870_114144</name>
</gene>
<proteinExistence type="inferred from homology"/>
<evidence type="ECO:0000313" key="5">
    <source>
        <dbReference type="Proteomes" id="UP000182841"/>
    </source>
</evidence>
<dbReference type="PIRSF" id="PIRSF016184">
    <property type="entry name" value="PhzC_PhzF"/>
    <property type="match status" value="1"/>
</dbReference>
<reference evidence="5" key="1">
    <citation type="submission" date="2016-10" db="EMBL/GenBank/DDBJ databases">
        <authorList>
            <person name="Varghese N."/>
            <person name="Submissions S."/>
        </authorList>
    </citation>
    <scope>NUCLEOTIDE SEQUENCE [LARGE SCALE GENOMIC DNA]</scope>
    <source>
        <strain evidence="5">CGMCC 4.6825</strain>
    </source>
</reference>
<dbReference type="AlphaFoldDB" id="A0A1H9W114"/>
<sequence length="308" mass="31655">MTSSAASSPLSAPSTPSAPAAAAAAAGADVLRYSAFTSDPDGGNPAGVVLDAAHLDARQMLAIAAEVGYSETAFVTARDDERRRFTLRYFSPLAEVAFCGHATVAVSVALAGLLGPGELVFQTPAGEIRVATAADDGGAVRAALTSVPTRSRPAQDAEVDATLAALGWDRADLDPALPPHVAFGGNEHLVLAAASRARLADLDYDFDALTGIMRQHGWTTVHLVWRESDERFHARDPFPVGGVVEDPATGAAAAAFGGYLRTLGLLPASGEVAVRQGEDMGRPSDLTVRTAPGDARVRVSGHAVPIAG</sequence>
<evidence type="ECO:0000313" key="4">
    <source>
        <dbReference type="EMBL" id="SES27582.1"/>
    </source>
</evidence>
<dbReference type="PANTHER" id="PTHR13774">
    <property type="entry name" value="PHENAZINE BIOSYNTHESIS PROTEIN"/>
    <property type="match status" value="1"/>
</dbReference>
<dbReference type="STRING" id="943816.AN217_04855"/>
<dbReference type="Pfam" id="PF02567">
    <property type="entry name" value="PhzC-PhzF"/>
    <property type="match status" value="1"/>
</dbReference>
<accession>A0A1H9W114</accession>
<evidence type="ECO:0000256" key="1">
    <source>
        <dbReference type="ARBA" id="ARBA00008270"/>
    </source>
</evidence>
<evidence type="ECO:0000256" key="2">
    <source>
        <dbReference type="ARBA" id="ARBA00023235"/>
    </source>
</evidence>
<dbReference type="NCBIfam" id="TIGR00654">
    <property type="entry name" value="PhzF_family"/>
    <property type="match status" value="1"/>
</dbReference>
<dbReference type="Gene3D" id="3.10.310.10">
    <property type="entry name" value="Diaminopimelate Epimerase, Chain A, domain 1"/>
    <property type="match status" value="2"/>
</dbReference>
<organism evidence="4 5">
    <name type="scientific">Streptomyces qinglanensis</name>
    <dbReference type="NCBI Taxonomy" id="943816"/>
    <lineage>
        <taxon>Bacteria</taxon>
        <taxon>Bacillati</taxon>
        <taxon>Actinomycetota</taxon>
        <taxon>Actinomycetes</taxon>
        <taxon>Kitasatosporales</taxon>
        <taxon>Streptomycetaceae</taxon>
        <taxon>Streptomyces</taxon>
    </lineage>
</organism>
<dbReference type="RefSeq" id="WP_075002693.1">
    <property type="nucleotide sequence ID" value="NZ_FOGO01000014.1"/>
</dbReference>